<protein>
    <recommendedName>
        <fullName evidence="2">DNA-directed DNA polymerase</fullName>
        <ecNumber evidence="2">2.7.7.7</ecNumber>
    </recommendedName>
</protein>
<dbReference type="InterPro" id="IPR004868">
    <property type="entry name" value="DNA-dir_DNA_pol_B_mt/vir"/>
</dbReference>
<evidence type="ECO:0000256" key="4">
    <source>
        <dbReference type="ARBA" id="ARBA00022695"/>
    </source>
</evidence>
<keyword evidence="3" id="KW-0808">Transferase</keyword>
<dbReference type="AlphaFoldDB" id="A0A8B8DY49"/>
<reference evidence="11" key="1">
    <citation type="submission" date="2025-08" db="UniProtKB">
        <authorList>
            <consortium name="RefSeq"/>
        </authorList>
    </citation>
    <scope>IDENTIFICATION</scope>
    <source>
        <tissue evidence="11">Whole sample</tissue>
    </source>
</reference>
<evidence type="ECO:0000259" key="9">
    <source>
        <dbReference type="Pfam" id="PF03175"/>
    </source>
</evidence>
<dbReference type="GO" id="GO:0006260">
    <property type="term" value="P:DNA replication"/>
    <property type="evidence" value="ECO:0007669"/>
    <property type="project" value="UniProtKB-KW"/>
</dbReference>
<sequence length="415" mass="48546">MRYVDVCSLYHYVLKYKPFPLGHPEIITEDFQDGRSCFGLIQCRVLPPRRMYHPVLPNRTGGKLLFPLCRTSAEERPTDPNYRCCHSDTQRRFTGTWVSCELNKALDCGYKLDKVYEVWHFPQQNTDLFRRYIDTFLKIKQGASGFPPQCETQEENYIEEIFRREKIVLDSSSIEKNPVRRTIAKLFLNCLWRKFVQRLQLPKTQDQLNKMLEDSTIALKGMALLNNPDQPDSDMIFVNYEERQEFIEECPFGNVVLAAFTTAHARLHLYETLQPLDSRVLYFDTDSIIYQHVEGQFNPTIVNSLGGWTDELDGDRIVKFMSGGPKNYAFETEKGHSVQKVKGITLNYRASQIVTLEAVEKMIHQEIGDLQVNYPHKIHRNKRHELHTRPLAKTYQIVYDKRQVIGQYQTLPFGY</sequence>
<dbReference type="InterPro" id="IPR023211">
    <property type="entry name" value="DNA_pol_palm_dom_sf"/>
</dbReference>
<keyword evidence="5" id="KW-0235">DNA replication</keyword>
<dbReference type="PANTHER" id="PTHR33568">
    <property type="entry name" value="DNA POLYMERASE"/>
    <property type="match status" value="1"/>
</dbReference>
<evidence type="ECO:0000313" key="10">
    <source>
        <dbReference type="Proteomes" id="UP000694844"/>
    </source>
</evidence>
<dbReference type="PANTHER" id="PTHR33568:SF3">
    <property type="entry name" value="DNA-DIRECTED DNA POLYMERASE"/>
    <property type="match status" value="1"/>
</dbReference>
<name>A0A8B8DY49_CRAVI</name>
<evidence type="ECO:0000256" key="6">
    <source>
        <dbReference type="ARBA" id="ARBA00022932"/>
    </source>
</evidence>
<organism evidence="10 11">
    <name type="scientific">Crassostrea virginica</name>
    <name type="common">Eastern oyster</name>
    <dbReference type="NCBI Taxonomy" id="6565"/>
    <lineage>
        <taxon>Eukaryota</taxon>
        <taxon>Metazoa</taxon>
        <taxon>Spiralia</taxon>
        <taxon>Lophotrochozoa</taxon>
        <taxon>Mollusca</taxon>
        <taxon>Bivalvia</taxon>
        <taxon>Autobranchia</taxon>
        <taxon>Pteriomorphia</taxon>
        <taxon>Ostreida</taxon>
        <taxon>Ostreoidea</taxon>
        <taxon>Ostreidae</taxon>
        <taxon>Crassostrea</taxon>
    </lineage>
</organism>
<dbReference type="Pfam" id="PF03175">
    <property type="entry name" value="DNA_pol_B_2"/>
    <property type="match status" value="1"/>
</dbReference>
<dbReference type="InterPro" id="IPR043502">
    <property type="entry name" value="DNA/RNA_pol_sf"/>
</dbReference>
<dbReference type="EC" id="2.7.7.7" evidence="2"/>
<keyword evidence="4" id="KW-0548">Nucleotidyltransferase</keyword>
<dbReference type="SUPFAM" id="SSF56672">
    <property type="entry name" value="DNA/RNA polymerases"/>
    <property type="match status" value="1"/>
</dbReference>
<evidence type="ECO:0000256" key="5">
    <source>
        <dbReference type="ARBA" id="ARBA00022705"/>
    </source>
</evidence>
<evidence type="ECO:0000256" key="2">
    <source>
        <dbReference type="ARBA" id="ARBA00012417"/>
    </source>
</evidence>
<dbReference type="Gene3D" id="3.90.1600.10">
    <property type="entry name" value="Palm domain of DNA polymerase"/>
    <property type="match status" value="1"/>
</dbReference>
<proteinExistence type="inferred from homology"/>
<dbReference type="Proteomes" id="UP000694844">
    <property type="component" value="Chromosome 4"/>
</dbReference>
<dbReference type="RefSeq" id="XP_022331916.1">
    <property type="nucleotide sequence ID" value="XM_022476208.1"/>
</dbReference>
<keyword evidence="6" id="KW-0239">DNA-directed DNA polymerase</keyword>
<evidence type="ECO:0000256" key="8">
    <source>
        <dbReference type="ARBA" id="ARBA00049244"/>
    </source>
</evidence>
<keyword evidence="7" id="KW-0238">DNA-binding</keyword>
<dbReference type="GO" id="GO:0003887">
    <property type="term" value="F:DNA-directed DNA polymerase activity"/>
    <property type="evidence" value="ECO:0007669"/>
    <property type="project" value="UniProtKB-KW"/>
</dbReference>
<evidence type="ECO:0000256" key="3">
    <source>
        <dbReference type="ARBA" id="ARBA00022679"/>
    </source>
</evidence>
<dbReference type="GO" id="GO:0000166">
    <property type="term" value="F:nucleotide binding"/>
    <property type="evidence" value="ECO:0007669"/>
    <property type="project" value="InterPro"/>
</dbReference>
<dbReference type="OrthoDB" id="6119432at2759"/>
<dbReference type="GeneID" id="111129739"/>
<evidence type="ECO:0000256" key="7">
    <source>
        <dbReference type="ARBA" id="ARBA00023125"/>
    </source>
</evidence>
<accession>A0A8B8DY49</accession>
<evidence type="ECO:0000313" key="11">
    <source>
        <dbReference type="RefSeq" id="XP_022331916.1"/>
    </source>
</evidence>
<feature type="domain" description="DNA-directed DNA polymerase family B mitochondria/virus" evidence="9">
    <location>
        <begin position="3"/>
        <end position="143"/>
    </location>
</feature>
<dbReference type="KEGG" id="cvn:111129739"/>
<gene>
    <name evidence="11" type="primary">LOC111129739</name>
</gene>
<dbReference type="GO" id="GO:0003677">
    <property type="term" value="F:DNA binding"/>
    <property type="evidence" value="ECO:0007669"/>
    <property type="project" value="UniProtKB-KW"/>
</dbReference>
<evidence type="ECO:0000256" key="1">
    <source>
        <dbReference type="ARBA" id="ARBA00005755"/>
    </source>
</evidence>
<comment type="similarity">
    <text evidence="1">Belongs to the DNA polymerase type-B family.</text>
</comment>
<keyword evidence="10" id="KW-1185">Reference proteome</keyword>
<comment type="catalytic activity">
    <reaction evidence="8">
        <text>DNA(n) + a 2'-deoxyribonucleoside 5'-triphosphate = DNA(n+1) + diphosphate</text>
        <dbReference type="Rhea" id="RHEA:22508"/>
        <dbReference type="Rhea" id="RHEA-COMP:17339"/>
        <dbReference type="Rhea" id="RHEA-COMP:17340"/>
        <dbReference type="ChEBI" id="CHEBI:33019"/>
        <dbReference type="ChEBI" id="CHEBI:61560"/>
        <dbReference type="ChEBI" id="CHEBI:173112"/>
        <dbReference type="EC" id="2.7.7.7"/>
    </reaction>
</comment>